<dbReference type="Gene3D" id="2.30.39.10">
    <property type="entry name" value="Alpha-1-antitrypsin, domain 1"/>
    <property type="match status" value="1"/>
</dbReference>
<keyword evidence="5" id="KW-0732">Signal</keyword>
<evidence type="ECO:0000256" key="4">
    <source>
        <dbReference type="RuleBase" id="RU000411"/>
    </source>
</evidence>
<dbReference type="SUPFAM" id="SSF56574">
    <property type="entry name" value="Serpins"/>
    <property type="match status" value="1"/>
</dbReference>
<dbReference type="OrthoDB" id="9518664at2759"/>
<dbReference type="InterPro" id="IPR023796">
    <property type="entry name" value="Serpin_dom"/>
</dbReference>
<proteinExistence type="inferred from homology"/>
<dbReference type="SMART" id="SM00093">
    <property type="entry name" value="SERPIN"/>
    <property type="match status" value="1"/>
</dbReference>
<evidence type="ECO:0000256" key="2">
    <source>
        <dbReference type="ARBA" id="ARBA00022690"/>
    </source>
</evidence>
<feature type="chain" id="PRO_5040501927" description="Serpin domain-containing protein" evidence="5">
    <location>
        <begin position="19"/>
        <end position="390"/>
    </location>
</feature>
<dbReference type="InterPro" id="IPR000215">
    <property type="entry name" value="Serpin_fam"/>
</dbReference>
<sequence>MRYLVLSVLLISTLGCYADNLKSIVQGNDKFTVHTYEELVKISNKNNFIFSGLSAEIILSLLANGANGTTREQLLTGLSLPHNIQNINKAYTKITTGLKVNEKLNLRLANKVFVHQNFSILEQFNDIAVNSYAADVENLDFMKTLDAANYINSWVEEQTNNKIKNLIDPKSLSNKTGLLLVNALYFSGQWKNPFPDYGTKDRTFHSSHTKSKKIPTMYSKSSAKYAHNKQLKAKFLELGFKDGNITMTFVLPDEIDGLEAVEKNLEQYLATQEMEYARVAITLPKFKIESQIDFKPILQSLGVNEIFEKRNDFSYISDTDQLKVDFIVQKAFIDIHENGVEAAVATGVGGPLNAPLDIVDFYYEFNADHPFIFILKESNGLILFAGRFTQ</sequence>
<dbReference type="EMBL" id="OU898277">
    <property type="protein sequence ID" value="CAG9829983.1"/>
    <property type="molecule type" value="Genomic_DNA"/>
</dbReference>
<gene>
    <name evidence="7" type="ORF">DIABBA_LOCUS3725</name>
</gene>
<dbReference type="InterPro" id="IPR036186">
    <property type="entry name" value="Serpin_sf"/>
</dbReference>
<protein>
    <recommendedName>
        <fullName evidence="6">Serpin domain-containing protein</fullName>
    </recommendedName>
</protein>
<keyword evidence="2" id="KW-0646">Protease inhibitor</keyword>
<comment type="similarity">
    <text evidence="1 4">Belongs to the serpin family.</text>
</comment>
<evidence type="ECO:0000259" key="6">
    <source>
        <dbReference type="SMART" id="SM00093"/>
    </source>
</evidence>
<dbReference type="GO" id="GO:0005615">
    <property type="term" value="C:extracellular space"/>
    <property type="evidence" value="ECO:0007669"/>
    <property type="project" value="InterPro"/>
</dbReference>
<keyword evidence="3" id="KW-0722">Serine protease inhibitor</keyword>
<feature type="signal peptide" evidence="5">
    <location>
        <begin position="1"/>
        <end position="18"/>
    </location>
</feature>
<dbReference type="InterPro" id="IPR042178">
    <property type="entry name" value="Serpin_sf_1"/>
</dbReference>
<dbReference type="GO" id="GO:0004867">
    <property type="term" value="F:serine-type endopeptidase inhibitor activity"/>
    <property type="evidence" value="ECO:0007669"/>
    <property type="project" value="UniProtKB-KW"/>
</dbReference>
<dbReference type="Gene3D" id="3.30.497.10">
    <property type="entry name" value="Antithrombin, subunit I, domain 2"/>
    <property type="match status" value="1"/>
</dbReference>
<evidence type="ECO:0000256" key="1">
    <source>
        <dbReference type="ARBA" id="ARBA00009500"/>
    </source>
</evidence>
<dbReference type="InterPro" id="IPR042185">
    <property type="entry name" value="Serpin_sf_2"/>
</dbReference>
<evidence type="ECO:0000313" key="7">
    <source>
        <dbReference type="EMBL" id="CAG9829983.1"/>
    </source>
</evidence>
<dbReference type="PROSITE" id="PS51257">
    <property type="entry name" value="PROKAR_LIPOPROTEIN"/>
    <property type="match status" value="1"/>
</dbReference>
<name>A0A9N9SQN0_DIABA</name>
<dbReference type="PANTHER" id="PTHR11461">
    <property type="entry name" value="SERINE PROTEASE INHIBITOR, SERPIN"/>
    <property type="match status" value="1"/>
</dbReference>
<dbReference type="AlphaFoldDB" id="A0A9N9SQN0"/>
<accession>A0A9N9SQN0</accession>
<dbReference type="PANTHER" id="PTHR11461:SF211">
    <property type="entry name" value="GH10112P-RELATED"/>
    <property type="match status" value="1"/>
</dbReference>
<organism evidence="7 8">
    <name type="scientific">Diabrotica balteata</name>
    <name type="common">Banded cucumber beetle</name>
    <dbReference type="NCBI Taxonomy" id="107213"/>
    <lineage>
        <taxon>Eukaryota</taxon>
        <taxon>Metazoa</taxon>
        <taxon>Ecdysozoa</taxon>
        <taxon>Arthropoda</taxon>
        <taxon>Hexapoda</taxon>
        <taxon>Insecta</taxon>
        <taxon>Pterygota</taxon>
        <taxon>Neoptera</taxon>
        <taxon>Endopterygota</taxon>
        <taxon>Coleoptera</taxon>
        <taxon>Polyphaga</taxon>
        <taxon>Cucujiformia</taxon>
        <taxon>Chrysomeloidea</taxon>
        <taxon>Chrysomelidae</taxon>
        <taxon>Galerucinae</taxon>
        <taxon>Diabroticina</taxon>
        <taxon>Diabroticites</taxon>
        <taxon>Diabrotica</taxon>
    </lineage>
</organism>
<evidence type="ECO:0000256" key="3">
    <source>
        <dbReference type="ARBA" id="ARBA00022900"/>
    </source>
</evidence>
<dbReference type="PROSITE" id="PS00284">
    <property type="entry name" value="SERPIN"/>
    <property type="match status" value="1"/>
</dbReference>
<dbReference type="Pfam" id="PF00079">
    <property type="entry name" value="Serpin"/>
    <property type="match status" value="1"/>
</dbReference>
<reference evidence="7" key="1">
    <citation type="submission" date="2022-01" db="EMBL/GenBank/DDBJ databases">
        <authorList>
            <person name="King R."/>
        </authorList>
    </citation>
    <scope>NUCLEOTIDE SEQUENCE</scope>
</reference>
<dbReference type="InterPro" id="IPR023795">
    <property type="entry name" value="Serpin_CS"/>
</dbReference>
<feature type="domain" description="Serpin" evidence="6">
    <location>
        <begin position="33"/>
        <end position="389"/>
    </location>
</feature>
<evidence type="ECO:0000256" key="5">
    <source>
        <dbReference type="SAM" id="SignalP"/>
    </source>
</evidence>
<evidence type="ECO:0000313" key="8">
    <source>
        <dbReference type="Proteomes" id="UP001153709"/>
    </source>
</evidence>
<keyword evidence="8" id="KW-1185">Reference proteome</keyword>
<dbReference type="Proteomes" id="UP001153709">
    <property type="component" value="Chromosome 2"/>
</dbReference>